<name>A0A7K8P0L0_COCCO</name>
<evidence type="ECO:0000313" key="16">
    <source>
        <dbReference type="EMBL" id="NXE72837.1"/>
    </source>
</evidence>
<feature type="region of interest" description="Disordered" evidence="14">
    <location>
        <begin position="84"/>
        <end position="104"/>
    </location>
</feature>
<dbReference type="GO" id="GO:0032154">
    <property type="term" value="C:cleavage furrow"/>
    <property type="evidence" value="ECO:0007669"/>
    <property type="project" value="UniProtKB-SubCell"/>
</dbReference>
<feature type="region of interest" description="Disordered" evidence="14">
    <location>
        <begin position="12"/>
        <end position="46"/>
    </location>
</feature>
<dbReference type="PANTHER" id="PTHR31838">
    <property type="entry name" value="CENTROSOMAL PROTEIN OF 55 KDA"/>
    <property type="match status" value="1"/>
</dbReference>
<evidence type="ECO:0000256" key="7">
    <source>
        <dbReference type="ARBA" id="ARBA00022776"/>
    </source>
</evidence>
<comment type="caution">
    <text evidence="16">The sequence shown here is derived from an EMBL/GenBank/DDBJ whole genome shotgun (WGS) entry which is preliminary data.</text>
</comment>
<evidence type="ECO:0000256" key="6">
    <source>
        <dbReference type="ARBA" id="ARBA00022618"/>
    </source>
</evidence>
<keyword evidence="8 13" id="KW-0175">Coiled coil</keyword>
<dbReference type="GO" id="GO:0005814">
    <property type="term" value="C:centriole"/>
    <property type="evidence" value="ECO:0007669"/>
    <property type="project" value="UniProtKB-SubCell"/>
</dbReference>
<dbReference type="Gene3D" id="1.20.5.1180">
    <property type="entry name" value="Geminin coiled-coil domain"/>
    <property type="match status" value="1"/>
</dbReference>
<dbReference type="FunFam" id="1.20.5.1180:FF:000002">
    <property type="entry name" value="Centrosomal protein of 55 kDa"/>
    <property type="match status" value="1"/>
</dbReference>
<evidence type="ECO:0000259" key="15">
    <source>
        <dbReference type="Pfam" id="PF12180"/>
    </source>
</evidence>
<keyword evidence="5" id="KW-0597">Phosphoprotein</keyword>
<feature type="coiled-coil region" evidence="13">
    <location>
        <begin position="358"/>
        <end position="389"/>
    </location>
</feature>
<organism evidence="16 17">
    <name type="scientific">Cochlearius cochlearius</name>
    <name type="common">Boat-billed heron</name>
    <dbReference type="NCBI Taxonomy" id="110676"/>
    <lineage>
        <taxon>Eukaryota</taxon>
        <taxon>Metazoa</taxon>
        <taxon>Chordata</taxon>
        <taxon>Craniata</taxon>
        <taxon>Vertebrata</taxon>
        <taxon>Euteleostomi</taxon>
        <taxon>Archelosauria</taxon>
        <taxon>Archosauria</taxon>
        <taxon>Dinosauria</taxon>
        <taxon>Saurischia</taxon>
        <taxon>Theropoda</taxon>
        <taxon>Coelurosauria</taxon>
        <taxon>Aves</taxon>
        <taxon>Neognathae</taxon>
        <taxon>Neoaves</taxon>
        <taxon>Aequornithes</taxon>
        <taxon>Pelecaniformes</taxon>
        <taxon>Ardeidae</taxon>
        <taxon>Cochlearius</taxon>
    </lineage>
</organism>
<reference evidence="16 17" key="1">
    <citation type="submission" date="2019-09" db="EMBL/GenBank/DDBJ databases">
        <title>Bird 10,000 Genomes (B10K) Project - Family phase.</title>
        <authorList>
            <person name="Zhang G."/>
        </authorList>
    </citation>
    <scope>NUCLEOTIDE SEQUENCE [LARGE SCALE GENOMIC DNA]</scope>
    <source>
        <strain evidence="16">B10K-CU-031-03</strain>
        <tissue evidence="16">Muscle</tissue>
    </source>
</reference>
<feature type="compositionally biased region" description="Basic and acidic residues" evidence="14">
    <location>
        <begin position="27"/>
        <end position="46"/>
    </location>
</feature>
<dbReference type="FunFam" id="1.20.5.990:FF:000006">
    <property type="entry name" value="Centrosomal protein of 55 kDa"/>
    <property type="match status" value="1"/>
</dbReference>
<comment type="function">
    <text evidence="11">Plays a role in mitotic exit and cytokinesis. Recruits PDCD6IP and TSG101 to midbody during cytokinesis. Required for successful completion of cytokinesis. Not required for microtubule nucleation. Plays a role in the development of the brain and kidney.</text>
</comment>
<evidence type="ECO:0000256" key="1">
    <source>
        <dbReference type="ARBA" id="ARBA00004114"/>
    </source>
</evidence>
<evidence type="ECO:0000256" key="4">
    <source>
        <dbReference type="ARBA" id="ARBA00022490"/>
    </source>
</evidence>
<keyword evidence="10" id="KW-0131">Cell cycle</keyword>
<dbReference type="Proteomes" id="UP000525205">
    <property type="component" value="Unassembled WGS sequence"/>
</dbReference>
<gene>
    <name evidence="16" type="primary">Cep55</name>
    <name evidence="16" type="ORF">COCCOC_R03030</name>
</gene>
<accession>A0A7K8P0L0</accession>
<feature type="coiled-coil region" evidence="13">
    <location>
        <begin position="242"/>
        <end position="319"/>
    </location>
</feature>
<evidence type="ECO:0000256" key="12">
    <source>
        <dbReference type="ARBA" id="ARBA00069787"/>
    </source>
</evidence>
<dbReference type="GO" id="GO:0045184">
    <property type="term" value="P:establishment of protein localization"/>
    <property type="evidence" value="ECO:0007669"/>
    <property type="project" value="TreeGrafter"/>
</dbReference>
<keyword evidence="9" id="KW-0206">Cytoskeleton</keyword>
<evidence type="ECO:0000256" key="5">
    <source>
        <dbReference type="ARBA" id="ARBA00022553"/>
    </source>
</evidence>
<dbReference type="Pfam" id="PF12180">
    <property type="entry name" value="EABR"/>
    <property type="match status" value="1"/>
</dbReference>
<proteinExistence type="predicted"/>
<evidence type="ECO:0000256" key="8">
    <source>
        <dbReference type="ARBA" id="ARBA00023054"/>
    </source>
</evidence>
<comment type="subcellular location">
    <subcellularLocation>
        <location evidence="3">Cleavage furrow</location>
    </subcellularLocation>
    <subcellularLocation>
        <location evidence="1">Cytoplasm</location>
        <location evidence="1">Cytoskeleton</location>
        <location evidence="1">Microtubule organizing center</location>
        <location evidence="1">Centrosome</location>
        <location evidence="1">Centriole</location>
    </subcellularLocation>
    <subcellularLocation>
        <location evidence="2">Midbody</location>
        <location evidence="2">Midbody ring</location>
    </subcellularLocation>
</comment>
<dbReference type="GO" id="GO:0051896">
    <property type="term" value="P:regulation of phosphatidylinositol 3-kinase/protein kinase B signal transduction"/>
    <property type="evidence" value="ECO:0007669"/>
    <property type="project" value="InterPro"/>
</dbReference>
<dbReference type="EMBL" id="VWPP01000013">
    <property type="protein sequence ID" value="NXE72837.1"/>
    <property type="molecule type" value="Genomic_DNA"/>
</dbReference>
<dbReference type="AlphaFoldDB" id="A0A7K8P0L0"/>
<dbReference type="Gene3D" id="1.20.5.990">
    <property type="entry name" value="Nemo cc2-lz domain - 1d5 darpin complex"/>
    <property type="match status" value="1"/>
</dbReference>
<evidence type="ECO:0000313" key="17">
    <source>
        <dbReference type="Proteomes" id="UP000525205"/>
    </source>
</evidence>
<dbReference type="GO" id="GO:0000281">
    <property type="term" value="P:mitotic cytokinesis"/>
    <property type="evidence" value="ECO:0007669"/>
    <property type="project" value="InterPro"/>
</dbReference>
<keyword evidence="4" id="KW-0963">Cytoplasm</keyword>
<dbReference type="GO" id="GO:0090543">
    <property type="term" value="C:Flemming body"/>
    <property type="evidence" value="ECO:0007669"/>
    <property type="project" value="UniProtKB-SubCell"/>
</dbReference>
<dbReference type="PANTHER" id="PTHR31838:SF1">
    <property type="entry name" value="CENTROSOMAL PROTEIN OF 55 KDA"/>
    <property type="match status" value="1"/>
</dbReference>
<evidence type="ECO:0000256" key="3">
    <source>
        <dbReference type="ARBA" id="ARBA00004626"/>
    </source>
</evidence>
<evidence type="ECO:0000256" key="13">
    <source>
        <dbReference type="SAM" id="Coils"/>
    </source>
</evidence>
<evidence type="ECO:0000256" key="14">
    <source>
        <dbReference type="SAM" id="MobiDB-lite"/>
    </source>
</evidence>
<sequence>VAAKAAREMIAGKWGFKAGSSRPENGLGKRKEESAAPGKPAEEVAEGRSGLLAKILSLEKDKEKQNHLLGEKDKEIQNLKDKLRSKTKNREVSSLQSQLEEKTKEAERREQLLHSLSEEINRLKCNLSTVTAKCSELENRASTSQVVLCLQEAVTNSTGSPTNLYEVENQLKDALEKNQQWLLYDQQREVYVRGLLGRIFELEQKSEIVSQQESKEVNSEGHLQEEKQKYYDQLLLTAKSDLETERRTVTQLRSELNEFRRKYEETQQEITSLNALLQSQQVAEMKTLENENKMKGEKVQRLKQENETIKGQLREEKKKSEDLLCQVQLLRKSLLKQQEEHTRIALLEQQIQICTTDFENEKLDRQNLQHQLNEVLKELRKAREQITRLEPLKLQESGRMELQEDLQAVFEEKLTTYDRSPSLKHSSLLDESFLECPRCKVQYPTSQHRELLAHIDFCTA</sequence>
<evidence type="ECO:0000256" key="11">
    <source>
        <dbReference type="ARBA" id="ARBA00055531"/>
    </source>
</evidence>
<evidence type="ECO:0000256" key="10">
    <source>
        <dbReference type="ARBA" id="ARBA00023306"/>
    </source>
</evidence>
<dbReference type="InterPro" id="IPR038926">
    <property type="entry name" value="CEP55"/>
</dbReference>
<keyword evidence="7" id="KW-0498">Mitosis</keyword>
<evidence type="ECO:0000256" key="9">
    <source>
        <dbReference type="ARBA" id="ARBA00023212"/>
    </source>
</evidence>
<protein>
    <recommendedName>
        <fullName evidence="12">Centrosomal protein of 55 kDa</fullName>
    </recommendedName>
</protein>
<feature type="non-terminal residue" evidence="16">
    <location>
        <position position="1"/>
    </location>
</feature>
<keyword evidence="6" id="KW-0132">Cell division</keyword>
<feature type="domain" description="TSG101 and ALIX binding" evidence="15">
    <location>
        <begin position="169"/>
        <end position="201"/>
    </location>
</feature>
<feature type="non-terminal residue" evidence="16">
    <location>
        <position position="460"/>
    </location>
</feature>
<evidence type="ECO:0000256" key="2">
    <source>
        <dbReference type="ARBA" id="ARBA00004476"/>
    </source>
</evidence>
<dbReference type="InterPro" id="IPR022008">
    <property type="entry name" value="EABR"/>
</dbReference>
<keyword evidence="17" id="KW-1185">Reference proteome</keyword>